<dbReference type="Proteomes" id="UP000490922">
    <property type="component" value="Unassembled WGS sequence"/>
</dbReference>
<dbReference type="InterPro" id="IPR007139">
    <property type="entry name" value="DUF349"/>
</dbReference>
<keyword evidence="4" id="KW-1185">Reference proteome</keyword>
<keyword evidence="1" id="KW-0175">Coiled coil</keyword>
<protein>
    <submittedName>
        <fullName evidence="3">DUF349 domain-containing protein</fullName>
    </submittedName>
</protein>
<comment type="caution">
    <text evidence="3">The sequence shown here is derived from an EMBL/GenBank/DDBJ whole genome shotgun (WGS) entry which is preliminary data.</text>
</comment>
<evidence type="ECO:0000256" key="1">
    <source>
        <dbReference type="SAM" id="Coils"/>
    </source>
</evidence>
<feature type="compositionally biased region" description="Low complexity" evidence="2">
    <location>
        <begin position="19"/>
        <end position="37"/>
    </location>
</feature>
<dbReference type="RefSeq" id="WP_151108099.1">
    <property type="nucleotide sequence ID" value="NZ_WAEM01000007.1"/>
</dbReference>
<dbReference type="EMBL" id="WAEM01000007">
    <property type="protein sequence ID" value="KAB1154741.1"/>
    <property type="molecule type" value="Genomic_DNA"/>
</dbReference>
<evidence type="ECO:0000313" key="4">
    <source>
        <dbReference type="Proteomes" id="UP000490922"/>
    </source>
</evidence>
<organism evidence="3 4">
    <name type="scientific">Flavobacterium luteum</name>
    <dbReference type="NCBI Taxonomy" id="2026654"/>
    <lineage>
        <taxon>Bacteria</taxon>
        <taxon>Pseudomonadati</taxon>
        <taxon>Bacteroidota</taxon>
        <taxon>Flavobacteriia</taxon>
        <taxon>Flavobacteriales</taxon>
        <taxon>Flavobacteriaceae</taxon>
        <taxon>Flavobacterium</taxon>
    </lineage>
</organism>
<gene>
    <name evidence="3" type="ORF">F6464_11860</name>
</gene>
<feature type="coiled-coil region" evidence="1">
    <location>
        <begin position="636"/>
        <end position="707"/>
    </location>
</feature>
<accession>A0A7J5AAY1</accession>
<dbReference type="Pfam" id="PF03993">
    <property type="entry name" value="DUF349"/>
    <property type="match status" value="5"/>
</dbReference>
<sequence length="710" mass="83400">MLEEKTDNLLDADGDKNMTSQETVQTENTVEQTVTESIPDTEVEAPIVAETNEAPEVEDLVGEEIAESKIATETNPEVEVETSNINDSHIIELTPDELANDELEYEHGTNDIINAIANVNAAESEDETVRHEIPLQDYETLSMEALVAELETLVTNEKVMAVKDHVEEIKKAFLAKYHHFIEEKKDEFHAENPDTSEDFHYHFPLKVKFDQLYSKYRDRKNNHFKSLQTNLKSNLEIRLAIVEELRNLINPQENIKDTLKHFNELRDRWKNAGPIPKDKYNHVWNNYHFHVENFYDYLHLDREARDIDFKHNLDQKLKIIARVEELVNEADINKAFRELQDLHKIWKEDIGPVSREHREEVWNKFSDLTKQMHDKREVLFEKLRGTELENLNTKKDIIAKIEVLAQEKVNSHAAWLGQVEKVEALRNEFFIAGKVPSDLNEETWASFKNAVRSFNVLKNSFYKDIKKDQNDNLTKKQALVAKAKELQESTDFETTTPIMKQIQEDWKQIGHVPRKYSDKLWAEFRGACNGYFEKLKEQKSEENAVEVEAFDKKKDYLETIKTFELIGEHKADLAAIKLHIEAWKSFGKVPFQRRHIEGKFNKILDALFEKLSLSKKDTDMMRFANRMDHLSENNDTRKLDNEKIFLMRKIEEVQNEIFQLENNIQFFTNTRNAKKENSIVLEVRKNIAIHKESLDVWKEKLKQLRNLKQE</sequence>
<evidence type="ECO:0000313" key="3">
    <source>
        <dbReference type="EMBL" id="KAB1154741.1"/>
    </source>
</evidence>
<dbReference type="OrthoDB" id="5422202at2"/>
<evidence type="ECO:0000256" key="2">
    <source>
        <dbReference type="SAM" id="MobiDB-lite"/>
    </source>
</evidence>
<proteinExistence type="predicted"/>
<feature type="region of interest" description="Disordered" evidence="2">
    <location>
        <begin position="1"/>
        <end position="39"/>
    </location>
</feature>
<name>A0A7J5AAY1_9FLAO</name>
<feature type="compositionally biased region" description="Basic and acidic residues" evidence="2">
    <location>
        <begin position="1"/>
        <end position="16"/>
    </location>
</feature>
<dbReference type="AlphaFoldDB" id="A0A7J5AAY1"/>
<reference evidence="3 4" key="1">
    <citation type="submission" date="2019-09" db="EMBL/GenBank/DDBJ databases">
        <title>Flavobacterium sp. nov., isolated from glacier ice.</title>
        <authorList>
            <person name="Liu Q."/>
        </authorList>
    </citation>
    <scope>NUCLEOTIDE SEQUENCE [LARGE SCALE GENOMIC DNA]</scope>
    <source>
        <strain evidence="3 4">NBRC 112527</strain>
    </source>
</reference>